<evidence type="ECO:0000256" key="4">
    <source>
        <dbReference type="SAM" id="SignalP"/>
    </source>
</evidence>
<feature type="domain" description="Ig-like" evidence="5">
    <location>
        <begin position="201"/>
        <end position="275"/>
    </location>
</feature>
<dbReference type="InterPro" id="IPR013783">
    <property type="entry name" value="Ig-like_fold"/>
</dbReference>
<dbReference type="Gene3D" id="2.60.40.10">
    <property type="entry name" value="Immunoglobulins"/>
    <property type="match status" value="1"/>
</dbReference>
<feature type="chain" id="PRO_5043819161" description="Ig-like domain-containing protein" evidence="4">
    <location>
        <begin position="17"/>
        <end position="349"/>
    </location>
</feature>
<dbReference type="PROSITE" id="PS50835">
    <property type="entry name" value="IG_LIKE"/>
    <property type="match status" value="1"/>
</dbReference>
<keyword evidence="4" id="KW-0732">Signal</keyword>
<evidence type="ECO:0000256" key="2">
    <source>
        <dbReference type="RuleBase" id="RU004439"/>
    </source>
</evidence>
<name>A0AAV1QCZ1_SCOSC</name>
<dbReference type="InterPro" id="IPR011161">
    <property type="entry name" value="MHC_I-like_Ag-recog"/>
</dbReference>
<dbReference type="EMBL" id="CAWUFR010000744">
    <property type="protein sequence ID" value="CAK6980869.1"/>
    <property type="molecule type" value="Genomic_DNA"/>
</dbReference>
<feature type="signal peptide" evidence="4">
    <location>
        <begin position="1"/>
        <end position="16"/>
    </location>
</feature>
<proteinExistence type="inferred from homology"/>
<dbReference type="Proteomes" id="UP001314229">
    <property type="component" value="Unassembled WGS sequence"/>
</dbReference>
<evidence type="ECO:0000313" key="6">
    <source>
        <dbReference type="EMBL" id="CAK6980869.1"/>
    </source>
</evidence>
<feature type="transmembrane region" description="Helical" evidence="3">
    <location>
        <begin position="310"/>
        <end position="331"/>
    </location>
</feature>
<evidence type="ECO:0000313" key="7">
    <source>
        <dbReference type="Proteomes" id="UP001314229"/>
    </source>
</evidence>
<dbReference type="Gene3D" id="3.30.500.10">
    <property type="entry name" value="MHC class I-like antigen recognition-like"/>
    <property type="match status" value="1"/>
</dbReference>
<sequence>MRKLILLLLSFHFASSVKHSLNYILTATDGLPNLPEFMAAGVFDDVQMAYCDSNSDRIEPRTSWMEMVLKEKSDVLWWYNDKCILNRYDFRDHIKNVKQRFNQSEGAHVFQRMNGCEWDDKTGDITGFNQYGYDGEDFIVFDLVTMTWIAPTPQTVIIKRDWDRDKAKCQFWKDAIVKDCMKHLKMYVHYANSTVQKKVLPSVSLLQKTPSSPVSCFATGFYPDRAEIFWRKDGEELHENVELGEILPNRDGYFQMNVDLNISSVTPEDWRKYECVFQLSGVKDDIITKLDKTVIKTNFVPPPDSPAGPVIGGVVVLLLLLAVCITGVFIWRRRNGFSPVNEFSTFEPS</sequence>
<dbReference type="InterPro" id="IPR036179">
    <property type="entry name" value="Ig-like_dom_sf"/>
</dbReference>
<evidence type="ECO:0000256" key="1">
    <source>
        <dbReference type="ARBA" id="ARBA00023180"/>
    </source>
</evidence>
<dbReference type="InterPro" id="IPR011162">
    <property type="entry name" value="MHC_I/II-like_Ag-recog"/>
</dbReference>
<dbReference type="GO" id="GO:0009897">
    <property type="term" value="C:external side of plasma membrane"/>
    <property type="evidence" value="ECO:0007669"/>
    <property type="project" value="TreeGrafter"/>
</dbReference>
<keyword evidence="3" id="KW-0812">Transmembrane</keyword>
<dbReference type="InterPro" id="IPR037055">
    <property type="entry name" value="MHC_I-like_Ag-recog_sf"/>
</dbReference>
<keyword evidence="1" id="KW-0325">Glycoprotein</keyword>
<dbReference type="PRINTS" id="PR01638">
    <property type="entry name" value="MHCCLASSI"/>
</dbReference>
<evidence type="ECO:0000259" key="5">
    <source>
        <dbReference type="PROSITE" id="PS50835"/>
    </source>
</evidence>
<dbReference type="SMART" id="SM00407">
    <property type="entry name" value="IGc1"/>
    <property type="match status" value="1"/>
</dbReference>
<dbReference type="InterPro" id="IPR001039">
    <property type="entry name" value="MHC_I_a_a1/a2"/>
</dbReference>
<dbReference type="InterPro" id="IPR050208">
    <property type="entry name" value="MHC_class-I_related"/>
</dbReference>
<dbReference type="AlphaFoldDB" id="A0AAV1QCZ1"/>
<dbReference type="Pfam" id="PF07654">
    <property type="entry name" value="C1-set"/>
    <property type="match status" value="1"/>
</dbReference>
<dbReference type="FunFam" id="2.60.40.10:FF:000943">
    <property type="entry name" value="Classical MHC class I molecule, alpha-chain"/>
    <property type="match status" value="1"/>
</dbReference>
<accession>A0AAV1QCZ1</accession>
<gene>
    <name evidence="6" type="ORF">FSCOSCO3_A037890</name>
</gene>
<dbReference type="SUPFAM" id="SSF54452">
    <property type="entry name" value="MHC antigen-recognition domain"/>
    <property type="match status" value="1"/>
</dbReference>
<evidence type="ECO:0000256" key="3">
    <source>
        <dbReference type="SAM" id="Phobius"/>
    </source>
</evidence>
<organism evidence="6 7">
    <name type="scientific">Scomber scombrus</name>
    <name type="common">Atlantic mackerel</name>
    <name type="synonym">Scomber vernalis</name>
    <dbReference type="NCBI Taxonomy" id="13677"/>
    <lineage>
        <taxon>Eukaryota</taxon>
        <taxon>Metazoa</taxon>
        <taxon>Chordata</taxon>
        <taxon>Craniata</taxon>
        <taxon>Vertebrata</taxon>
        <taxon>Euteleostomi</taxon>
        <taxon>Actinopterygii</taxon>
        <taxon>Neopterygii</taxon>
        <taxon>Teleostei</taxon>
        <taxon>Neoteleostei</taxon>
        <taxon>Acanthomorphata</taxon>
        <taxon>Pelagiaria</taxon>
        <taxon>Scombriformes</taxon>
        <taxon>Scombridae</taxon>
        <taxon>Scomber</taxon>
    </lineage>
</organism>
<dbReference type="Pfam" id="PF00129">
    <property type="entry name" value="MHC_I"/>
    <property type="match status" value="1"/>
</dbReference>
<reference evidence="6 7" key="1">
    <citation type="submission" date="2024-01" db="EMBL/GenBank/DDBJ databases">
        <authorList>
            <person name="Alioto T."/>
            <person name="Alioto T."/>
            <person name="Gomez Garrido J."/>
        </authorList>
    </citation>
    <scope>NUCLEOTIDE SEQUENCE [LARGE SCALE GENOMIC DNA]</scope>
</reference>
<dbReference type="InterPro" id="IPR007110">
    <property type="entry name" value="Ig-like_dom"/>
</dbReference>
<comment type="similarity">
    <text evidence="2">Belongs to the MHC class I family.</text>
</comment>
<dbReference type="PANTHER" id="PTHR16675">
    <property type="entry name" value="MHC CLASS I-RELATED"/>
    <property type="match status" value="1"/>
</dbReference>
<dbReference type="PANTHER" id="PTHR16675:SF237">
    <property type="entry name" value="MHC CLASS I ANTIGEN TRANSCRIPT VARIANT 1-RELATED"/>
    <property type="match status" value="1"/>
</dbReference>
<dbReference type="GO" id="GO:0005615">
    <property type="term" value="C:extracellular space"/>
    <property type="evidence" value="ECO:0007669"/>
    <property type="project" value="TreeGrafter"/>
</dbReference>
<keyword evidence="3" id="KW-1133">Transmembrane helix</keyword>
<keyword evidence="7" id="KW-1185">Reference proteome</keyword>
<keyword evidence="3" id="KW-0472">Membrane</keyword>
<protein>
    <recommendedName>
        <fullName evidence="5">Ig-like domain-containing protein</fullName>
    </recommendedName>
</protein>
<dbReference type="GO" id="GO:0006955">
    <property type="term" value="P:immune response"/>
    <property type="evidence" value="ECO:0007669"/>
    <property type="project" value="TreeGrafter"/>
</dbReference>
<comment type="caution">
    <text evidence="6">The sequence shown here is derived from an EMBL/GenBank/DDBJ whole genome shotgun (WGS) entry which is preliminary data.</text>
</comment>
<dbReference type="InterPro" id="IPR003597">
    <property type="entry name" value="Ig_C1-set"/>
</dbReference>
<dbReference type="SUPFAM" id="SSF48726">
    <property type="entry name" value="Immunoglobulin"/>
    <property type="match status" value="1"/>
</dbReference>